<dbReference type="GO" id="GO:0005886">
    <property type="term" value="C:plasma membrane"/>
    <property type="evidence" value="ECO:0007669"/>
    <property type="project" value="UniProtKB-SubCell"/>
</dbReference>
<dbReference type="PANTHER" id="PTHR30365">
    <property type="entry name" value="CYTOCHROME D UBIQUINOL OXIDASE"/>
    <property type="match status" value="1"/>
</dbReference>
<evidence type="ECO:0000313" key="13">
    <source>
        <dbReference type="EMBL" id="SDZ34095.1"/>
    </source>
</evidence>
<keyword evidence="8 12" id="KW-0249">Electron transport</keyword>
<dbReference type="GO" id="GO:0009055">
    <property type="term" value="F:electron transfer activity"/>
    <property type="evidence" value="ECO:0007669"/>
    <property type="project" value="UniProtKB-UniRule"/>
</dbReference>
<protein>
    <submittedName>
        <fullName evidence="13">Cytochrome d ubiquinol oxidase subunit I</fullName>
    </submittedName>
</protein>
<evidence type="ECO:0000256" key="1">
    <source>
        <dbReference type="ARBA" id="ARBA00004651"/>
    </source>
</evidence>
<keyword evidence="4 12" id="KW-1003">Cell membrane</keyword>
<dbReference type="AlphaFoldDB" id="A0A1H3S928"/>
<evidence type="ECO:0000256" key="3">
    <source>
        <dbReference type="ARBA" id="ARBA00022448"/>
    </source>
</evidence>
<feature type="transmembrane region" description="Helical" evidence="12">
    <location>
        <begin position="59"/>
        <end position="80"/>
    </location>
</feature>
<dbReference type="RefSeq" id="WP_093276290.1">
    <property type="nucleotide sequence ID" value="NZ_FNOK01000061.1"/>
</dbReference>
<evidence type="ECO:0000256" key="8">
    <source>
        <dbReference type="ARBA" id="ARBA00022982"/>
    </source>
</evidence>
<evidence type="ECO:0000256" key="7">
    <source>
        <dbReference type="ARBA" id="ARBA00022723"/>
    </source>
</evidence>
<dbReference type="Pfam" id="PF01654">
    <property type="entry name" value="Cyt_bd_oxida_I"/>
    <property type="match status" value="2"/>
</dbReference>
<evidence type="ECO:0000313" key="14">
    <source>
        <dbReference type="Proteomes" id="UP000199529"/>
    </source>
</evidence>
<dbReference type="PIRSF" id="PIRSF006446">
    <property type="entry name" value="Cyt_quinol_oxidase_1"/>
    <property type="match status" value="1"/>
</dbReference>
<accession>A0A1H3S928</accession>
<keyword evidence="14" id="KW-1185">Reference proteome</keyword>
<evidence type="ECO:0000256" key="2">
    <source>
        <dbReference type="ARBA" id="ARBA00009819"/>
    </source>
</evidence>
<dbReference type="OrthoDB" id="9807042at2"/>
<feature type="transmembrane region" description="Helical" evidence="12">
    <location>
        <begin position="219"/>
        <end position="242"/>
    </location>
</feature>
<evidence type="ECO:0000256" key="6">
    <source>
        <dbReference type="ARBA" id="ARBA00022692"/>
    </source>
</evidence>
<dbReference type="GO" id="GO:0020037">
    <property type="term" value="F:heme binding"/>
    <property type="evidence" value="ECO:0007669"/>
    <property type="project" value="TreeGrafter"/>
</dbReference>
<dbReference type="GO" id="GO:0070069">
    <property type="term" value="C:cytochrome complex"/>
    <property type="evidence" value="ECO:0007669"/>
    <property type="project" value="UniProtKB-UniRule"/>
</dbReference>
<name>A0A1H3S928_9PSEU</name>
<gene>
    <name evidence="13" type="ORF">SAMN05216215_106142</name>
</gene>
<evidence type="ECO:0000256" key="5">
    <source>
        <dbReference type="ARBA" id="ARBA00022617"/>
    </source>
</evidence>
<feature type="transmembrane region" description="Helical" evidence="12">
    <location>
        <begin position="92"/>
        <end position="118"/>
    </location>
</feature>
<proteinExistence type="inferred from homology"/>
<evidence type="ECO:0000256" key="12">
    <source>
        <dbReference type="PIRNR" id="PIRNR006446"/>
    </source>
</evidence>
<feature type="transmembrane region" description="Helical" evidence="12">
    <location>
        <begin position="20"/>
        <end position="38"/>
    </location>
</feature>
<keyword evidence="10 12" id="KW-0408">Iron</keyword>
<dbReference type="EMBL" id="FNOK01000061">
    <property type="protein sequence ID" value="SDZ34095.1"/>
    <property type="molecule type" value="Genomic_DNA"/>
</dbReference>
<dbReference type="PANTHER" id="PTHR30365:SF15">
    <property type="entry name" value="CYTOCHROME BD UBIQUINOL OXIDASE SUBUNIT 1"/>
    <property type="match status" value="1"/>
</dbReference>
<keyword evidence="6 12" id="KW-0812">Transmembrane</keyword>
<evidence type="ECO:0000256" key="9">
    <source>
        <dbReference type="ARBA" id="ARBA00022989"/>
    </source>
</evidence>
<keyword evidence="9 12" id="KW-1133">Transmembrane helix</keyword>
<evidence type="ECO:0000256" key="11">
    <source>
        <dbReference type="ARBA" id="ARBA00023136"/>
    </source>
</evidence>
<evidence type="ECO:0000256" key="4">
    <source>
        <dbReference type="ARBA" id="ARBA00022475"/>
    </source>
</evidence>
<comment type="similarity">
    <text evidence="2 12">Belongs to the cytochrome ubiquinol oxidase subunit 1 family.</text>
</comment>
<keyword evidence="7 12" id="KW-0479">Metal-binding</keyword>
<keyword evidence="3 12" id="KW-0813">Transport</keyword>
<dbReference type="GO" id="GO:0019646">
    <property type="term" value="P:aerobic electron transport chain"/>
    <property type="evidence" value="ECO:0007669"/>
    <property type="project" value="InterPro"/>
</dbReference>
<dbReference type="GO" id="GO:0016682">
    <property type="term" value="F:oxidoreductase activity, acting on diphenols and related substances as donors, oxygen as acceptor"/>
    <property type="evidence" value="ECO:0007669"/>
    <property type="project" value="TreeGrafter"/>
</dbReference>
<dbReference type="GO" id="GO:0046872">
    <property type="term" value="F:metal ion binding"/>
    <property type="evidence" value="ECO:0007669"/>
    <property type="project" value="UniProtKB-UniRule"/>
</dbReference>
<organism evidence="13 14">
    <name type="scientific">Saccharopolyspora shandongensis</name>
    <dbReference type="NCBI Taxonomy" id="418495"/>
    <lineage>
        <taxon>Bacteria</taxon>
        <taxon>Bacillati</taxon>
        <taxon>Actinomycetota</taxon>
        <taxon>Actinomycetes</taxon>
        <taxon>Pseudonocardiales</taxon>
        <taxon>Pseudonocardiaceae</taxon>
        <taxon>Saccharopolyspora</taxon>
    </lineage>
</organism>
<comment type="subcellular location">
    <subcellularLocation>
        <location evidence="1">Cell membrane</location>
        <topology evidence="1">Multi-pass membrane protein</topology>
    </subcellularLocation>
</comment>
<keyword evidence="5 12" id="KW-0349">Heme</keyword>
<feature type="transmembrane region" description="Helical" evidence="12">
    <location>
        <begin position="182"/>
        <end position="207"/>
    </location>
</feature>
<reference evidence="14" key="1">
    <citation type="submission" date="2016-10" db="EMBL/GenBank/DDBJ databases">
        <authorList>
            <person name="Varghese N."/>
            <person name="Submissions S."/>
        </authorList>
    </citation>
    <scope>NUCLEOTIDE SEQUENCE [LARGE SCALE GENOMIC DNA]</scope>
    <source>
        <strain evidence="14">CGMCC 4.3530</strain>
    </source>
</reference>
<feature type="transmembrane region" description="Helical" evidence="12">
    <location>
        <begin position="292"/>
        <end position="313"/>
    </location>
</feature>
<dbReference type="Proteomes" id="UP000199529">
    <property type="component" value="Unassembled WGS sequence"/>
</dbReference>
<keyword evidence="11 12" id="KW-0472">Membrane</keyword>
<evidence type="ECO:0000256" key="10">
    <source>
        <dbReference type="ARBA" id="ARBA00023004"/>
    </source>
</evidence>
<dbReference type="InterPro" id="IPR002585">
    <property type="entry name" value="Cyt-d_ubiquinol_oxidase_su_1"/>
</dbReference>
<dbReference type="STRING" id="418495.SAMN05216215_106142"/>
<sequence>MNSETLDLARLQFALTAGGHFLFVALTIGLATLVACIQTRATLTRNPVHQRMTRFWGQLYVINYAVGIVTGLVMEFQFGLAWSGLTHQAGNVFGASLAMETLVAFFVESTFLGLWIFGWDRLNRWVHLGLIWGVTITAYASAYWIMVSNGFLQNPVGYERDGDVLRLTDTWAVLTNPASIAAFWHILGGALVTAGFFVAGISAYRLFRRDPEVDLFTKSLRIGVFTALPALFATATAGGIQFDVIGDYQPMKLGVWGGRGAEVARLQAEQVARFGPGDYVPPEEWVSAGGSVMMAAFGFMFLLVLPSALLALFRPVVQRFRLWHLLLMAAIPLPYISMLSGWVFREMGRQPWVINGVLLTRDAVSDVSPAAMRASLVAFTVLFGLLLVVNWALLLRQAGRAPDQVALGRPEAETRPTPITASL</sequence>
<feature type="transmembrane region" description="Helical" evidence="12">
    <location>
        <begin position="125"/>
        <end position="146"/>
    </location>
</feature>
<feature type="transmembrane region" description="Helical" evidence="12">
    <location>
        <begin position="374"/>
        <end position="394"/>
    </location>
</feature>
<feature type="transmembrane region" description="Helical" evidence="12">
    <location>
        <begin position="325"/>
        <end position="344"/>
    </location>
</feature>